<evidence type="ECO:0000313" key="2">
    <source>
        <dbReference type="EMBL" id="MBA5628284.1"/>
    </source>
</evidence>
<proteinExistence type="predicted"/>
<comment type="caution">
    <text evidence="2">The sequence shown here is derived from an EMBL/GenBank/DDBJ whole genome shotgun (WGS) entry which is preliminary data.</text>
</comment>
<dbReference type="Proteomes" id="UP000552241">
    <property type="component" value="Unassembled WGS sequence"/>
</dbReference>
<protein>
    <submittedName>
        <fullName evidence="2">Uncharacterized protein</fullName>
    </submittedName>
</protein>
<feature type="transmembrane region" description="Helical" evidence="1">
    <location>
        <begin position="6"/>
        <end position="25"/>
    </location>
</feature>
<name>A0A838ZIV3_9FLAO</name>
<evidence type="ECO:0000256" key="1">
    <source>
        <dbReference type="SAM" id="Phobius"/>
    </source>
</evidence>
<reference evidence="2 3" key="1">
    <citation type="submission" date="2020-07" db="EMBL/GenBank/DDBJ databases">
        <title>Moheibacter lacus sp. nov., a member of the family Flavobacteriaceae isolated from freshwater lake sediment.</title>
        <authorList>
            <person name="Liu Y."/>
        </authorList>
    </citation>
    <scope>NUCLEOTIDE SEQUENCE [LARGE SCALE GENOMIC DNA]</scope>
    <source>
        <strain evidence="2 3">BDHS18</strain>
    </source>
</reference>
<sequence>MKKVIYLILGLIIALLLGIIIWFNLPIELKYKSEIEYGNSLIDNIKKYKGENQKLPEEGDWKTLKNLHFNFNEIGSTIPEYILINDEEFELVFVEGFDPPYLFYNSKTNKWNYDFPSIPERFLKE</sequence>
<evidence type="ECO:0000313" key="3">
    <source>
        <dbReference type="Proteomes" id="UP000552241"/>
    </source>
</evidence>
<keyword evidence="1" id="KW-1133">Transmembrane helix</keyword>
<keyword evidence="3" id="KW-1185">Reference proteome</keyword>
<organism evidence="2 3">
    <name type="scientific">Moheibacter lacus</name>
    <dbReference type="NCBI Taxonomy" id="2745851"/>
    <lineage>
        <taxon>Bacteria</taxon>
        <taxon>Pseudomonadati</taxon>
        <taxon>Bacteroidota</taxon>
        <taxon>Flavobacteriia</taxon>
        <taxon>Flavobacteriales</taxon>
        <taxon>Weeksellaceae</taxon>
        <taxon>Moheibacter</taxon>
    </lineage>
</organism>
<dbReference type="RefSeq" id="WP_182041890.1">
    <property type="nucleotide sequence ID" value="NZ_JACDZE010000001.1"/>
</dbReference>
<accession>A0A838ZIV3</accession>
<keyword evidence="1" id="KW-0472">Membrane</keyword>
<dbReference type="AlphaFoldDB" id="A0A838ZIV3"/>
<dbReference type="EMBL" id="JACDZE010000001">
    <property type="protein sequence ID" value="MBA5628284.1"/>
    <property type="molecule type" value="Genomic_DNA"/>
</dbReference>
<gene>
    <name evidence="2" type="ORF">HU137_00700</name>
</gene>
<keyword evidence="1" id="KW-0812">Transmembrane</keyword>